<dbReference type="AlphaFoldDB" id="A0AAW1RH98"/>
<sequence length="122" mass="13156">MQHRNGAGGWPLPLELTKLILAPLNLRDRLALASACRFLRTACDPPDCWRTCKLDSLAEFAGSQQHESSMGLLAASLGDVASSSNPNLERAQRSFKQCCDSTPVCCSGRLQGMAGALRIESH</sequence>
<dbReference type="InterPro" id="IPR036047">
    <property type="entry name" value="F-box-like_dom_sf"/>
</dbReference>
<dbReference type="SUPFAM" id="SSF81383">
    <property type="entry name" value="F-box domain"/>
    <property type="match status" value="1"/>
</dbReference>
<gene>
    <name evidence="2" type="ORF">WJX74_003835</name>
</gene>
<feature type="domain" description="F-box" evidence="1">
    <location>
        <begin position="12"/>
        <end position="52"/>
    </location>
</feature>
<evidence type="ECO:0000313" key="2">
    <source>
        <dbReference type="EMBL" id="KAK9832994.1"/>
    </source>
</evidence>
<keyword evidence="3" id="KW-1185">Reference proteome</keyword>
<organism evidence="2 3">
    <name type="scientific">Apatococcus lobatus</name>
    <dbReference type="NCBI Taxonomy" id="904363"/>
    <lineage>
        <taxon>Eukaryota</taxon>
        <taxon>Viridiplantae</taxon>
        <taxon>Chlorophyta</taxon>
        <taxon>core chlorophytes</taxon>
        <taxon>Trebouxiophyceae</taxon>
        <taxon>Chlorellales</taxon>
        <taxon>Chlorellaceae</taxon>
        <taxon>Apatococcus</taxon>
    </lineage>
</organism>
<proteinExistence type="predicted"/>
<dbReference type="InterPro" id="IPR001810">
    <property type="entry name" value="F-box_dom"/>
</dbReference>
<protein>
    <recommendedName>
        <fullName evidence="1">F-box domain-containing protein</fullName>
    </recommendedName>
</protein>
<reference evidence="2 3" key="1">
    <citation type="journal article" date="2024" name="Nat. Commun.">
        <title>Phylogenomics reveals the evolutionary origins of lichenization in chlorophyte algae.</title>
        <authorList>
            <person name="Puginier C."/>
            <person name="Libourel C."/>
            <person name="Otte J."/>
            <person name="Skaloud P."/>
            <person name="Haon M."/>
            <person name="Grisel S."/>
            <person name="Petersen M."/>
            <person name="Berrin J.G."/>
            <person name="Delaux P.M."/>
            <person name="Dal Grande F."/>
            <person name="Keller J."/>
        </authorList>
    </citation>
    <scope>NUCLEOTIDE SEQUENCE [LARGE SCALE GENOMIC DNA]</scope>
    <source>
        <strain evidence="2 3">SAG 2145</strain>
    </source>
</reference>
<dbReference type="Pfam" id="PF00646">
    <property type="entry name" value="F-box"/>
    <property type="match status" value="1"/>
</dbReference>
<dbReference type="EMBL" id="JALJOS010000011">
    <property type="protein sequence ID" value="KAK9832994.1"/>
    <property type="molecule type" value="Genomic_DNA"/>
</dbReference>
<evidence type="ECO:0000259" key="1">
    <source>
        <dbReference type="SMART" id="SM00256"/>
    </source>
</evidence>
<name>A0AAW1RH98_9CHLO</name>
<comment type="caution">
    <text evidence="2">The sequence shown here is derived from an EMBL/GenBank/DDBJ whole genome shotgun (WGS) entry which is preliminary data.</text>
</comment>
<dbReference type="Proteomes" id="UP001438707">
    <property type="component" value="Unassembled WGS sequence"/>
</dbReference>
<accession>A0AAW1RH98</accession>
<dbReference type="SMART" id="SM00256">
    <property type="entry name" value="FBOX"/>
    <property type="match status" value="1"/>
</dbReference>
<evidence type="ECO:0000313" key="3">
    <source>
        <dbReference type="Proteomes" id="UP001438707"/>
    </source>
</evidence>